<dbReference type="EMBL" id="CP030103">
    <property type="protein sequence ID" value="AWX42639.1"/>
    <property type="molecule type" value="Genomic_DNA"/>
</dbReference>
<dbReference type="GO" id="GO:0008897">
    <property type="term" value="F:holo-[acyl-carrier-protein] synthase activity"/>
    <property type="evidence" value="ECO:0007669"/>
    <property type="project" value="InterPro"/>
</dbReference>
<name>A0A2Z4LLQ5_9BACT</name>
<dbReference type="GO" id="GO:0000287">
    <property type="term" value="F:magnesium ion binding"/>
    <property type="evidence" value="ECO:0007669"/>
    <property type="project" value="InterPro"/>
</dbReference>
<evidence type="ECO:0000313" key="2">
    <source>
        <dbReference type="Proteomes" id="UP000249865"/>
    </source>
</evidence>
<sequence length="99" mass="11492">MIGIDLTKIKRFKNLSSRAVEHILAPKEIEVYKTLNKYQKPVFLATRWALKEAIFKVDNRYGNFSSIEITKHESGRYLFKNFNLSTTNDCGFVIAVAYK</sequence>
<organism evidence="1 2">
    <name type="scientific">Metamycoplasma cloacale</name>
    <dbReference type="NCBI Taxonomy" id="92401"/>
    <lineage>
        <taxon>Bacteria</taxon>
        <taxon>Bacillati</taxon>
        <taxon>Mycoplasmatota</taxon>
        <taxon>Mycoplasmoidales</taxon>
        <taxon>Metamycoplasmataceae</taxon>
        <taxon>Metamycoplasma</taxon>
    </lineage>
</organism>
<dbReference type="Proteomes" id="UP000249865">
    <property type="component" value="Chromosome"/>
</dbReference>
<gene>
    <name evidence="1" type="ORF">DK849_00890</name>
</gene>
<dbReference type="Pfam" id="PF01648">
    <property type="entry name" value="ACPS"/>
    <property type="match status" value="1"/>
</dbReference>
<reference evidence="2" key="1">
    <citation type="submission" date="2018-06" db="EMBL/GenBank/DDBJ databases">
        <title>Complete genome sequences of Mycoplasma anatis, M. anseris and M. cloacale type strains.</title>
        <authorList>
            <person name="Grozner D."/>
            <person name="Forro B."/>
            <person name="Sulyok K.M."/>
            <person name="Marton S."/>
            <person name="Kreizinger Z."/>
            <person name="Banyai K."/>
            <person name="Gyuranecz M."/>
        </authorList>
    </citation>
    <scope>NUCLEOTIDE SEQUENCE [LARGE SCALE GENOMIC DNA]</scope>
    <source>
        <strain evidence="2">NCTC 10199</strain>
    </source>
</reference>
<protein>
    <submittedName>
        <fullName evidence="1">ACP synthase</fullName>
    </submittedName>
</protein>
<evidence type="ECO:0000313" key="1">
    <source>
        <dbReference type="EMBL" id="AWX42639.1"/>
    </source>
</evidence>
<dbReference type="InterPro" id="IPR008278">
    <property type="entry name" value="4-PPantetheinyl_Trfase_dom"/>
</dbReference>
<dbReference type="InterPro" id="IPR004568">
    <property type="entry name" value="Ppantetheine-prot_Trfase_dom"/>
</dbReference>
<dbReference type="AlphaFoldDB" id="A0A2Z4LLQ5"/>
<keyword evidence="2" id="KW-1185">Reference proteome</keyword>
<dbReference type="NCBIfam" id="TIGR00556">
    <property type="entry name" value="pantethn_trn"/>
    <property type="match status" value="1"/>
</dbReference>
<dbReference type="OrthoDB" id="389495at2"/>
<dbReference type="GO" id="GO:0006633">
    <property type="term" value="P:fatty acid biosynthetic process"/>
    <property type="evidence" value="ECO:0007669"/>
    <property type="project" value="InterPro"/>
</dbReference>
<dbReference type="RefSeq" id="WP_029330069.1">
    <property type="nucleotide sequence ID" value="NZ_CP030103.1"/>
</dbReference>
<accession>A0A2Z4LLQ5</accession>
<proteinExistence type="predicted"/>
<dbReference type="KEGG" id="mclo:DK849_00890"/>
<dbReference type="InterPro" id="IPR037143">
    <property type="entry name" value="4-PPantetheinyl_Trfase_dom_sf"/>
</dbReference>
<dbReference type="SUPFAM" id="SSF56214">
    <property type="entry name" value="4'-phosphopantetheinyl transferase"/>
    <property type="match status" value="1"/>
</dbReference>
<dbReference type="Gene3D" id="3.90.470.20">
    <property type="entry name" value="4'-phosphopantetheinyl transferase domain"/>
    <property type="match status" value="1"/>
</dbReference>